<feature type="compositionally biased region" description="Basic and acidic residues" evidence="3">
    <location>
        <begin position="57"/>
        <end position="73"/>
    </location>
</feature>
<evidence type="ECO:0000259" key="4">
    <source>
        <dbReference type="Pfam" id="PF00849"/>
    </source>
</evidence>
<dbReference type="AlphaFoldDB" id="A0AAE0ZAD8"/>
<gene>
    <name evidence="5" type="ORF">RRG08_026269</name>
</gene>
<feature type="domain" description="Pseudouridine synthase RsuA/RluA-like" evidence="4">
    <location>
        <begin position="187"/>
        <end position="333"/>
    </location>
</feature>
<dbReference type="PROSITE" id="PS50889">
    <property type="entry name" value="S4"/>
    <property type="match status" value="1"/>
</dbReference>
<dbReference type="PANTHER" id="PTHR21600:SF40">
    <property type="entry name" value="PSEUDOURIDYLATE SYNTHASE RPUSD2"/>
    <property type="match status" value="1"/>
</dbReference>
<dbReference type="NCBIfam" id="TIGR00005">
    <property type="entry name" value="rluA_subfam"/>
    <property type="match status" value="1"/>
</dbReference>
<dbReference type="GO" id="GO:0003723">
    <property type="term" value="F:RNA binding"/>
    <property type="evidence" value="ECO:0007669"/>
    <property type="project" value="UniProtKB-KW"/>
</dbReference>
<evidence type="ECO:0000313" key="5">
    <source>
        <dbReference type="EMBL" id="KAK3765799.1"/>
    </source>
</evidence>
<dbReference type="CDD" id="cd02557">
    <property type="entry name" value="PseudoU_synth_ScRIB2"/>
    <property type="match status" value="1"/>
</dbReference>
<dbReference type="InterPro" id="IPR006224">
    <property type="entry name" value="PsdUridine_synth_RluA-like_CS"/>
</dbReference>
<feature type="compositionally biased region" description="Polar residues" evidence="3">
    <location>
        <begin position="546"/>
        <end position="555"/>
    </location>
</feature>
<organism evidence="5 6">
    <name type="scientific">Elysia crispata</name>
    <name type="common">lettuce slug</name>
    <dbReference type="NCBI Taxonomy" id="231223"/>
    <lineage>
        <taxon>Eukaryota</taxon>
        <taxon>Metazoa</taxon>
        <taxon>Spiralia</taxon>
        <taxon>Lophotrochozoa</taxon>
        <taxon>Mollusca</taxon>
        <taxon>Gastropoda</taxon>
        <taxon>Heterobranchia</taxon>
        <taxon>Euthyneura</taxon>
        <taxon>Panpulmonata</taxon>
        <taxon>Sacoglossa</taxon>
        <taxon>Placobranchoidea</taxon>
        <taxon>Plakobranchidae</taxon>
        <taxon>Elysia</taxon>
    </lineage>
</organism>
<keyword evidence="6" id="KW-1185">Reference proteome</keyword>
<reference evidence="5" key="1">
    <citation type="journal article" date="2023" name="G3 (Bethesda)">
        <title>A reference genome for the long-term kleptoplast-retaining sea slug Elysia crispata morphotype clarki.</title>
        <authorList>
            <person name="Eastman K.E."/>
            <person name="Pendleton A.L."/>
            <person name="Shaikh M.A."/>
            <person name="Suttiyut T."/>
            <person name="Ogas R."/>
            <person name="Tomko P."/>
            <person name="Gavelis G."/>
            <person name="Widhalm J.R."/>
            <person name="Wisecaver J.H."/>
        </authorList>
    </citation>
    <scope>NUCLEOTIDE SEQUENCE</scope>
    <source>
        <strain evidence="5">ECLA1</strain>
    </source>
</reference>
<keyword evidence="2" id="KW-0694">RNA-binding</keyword>
<dbReference type="Pfam" id="PF00849">
    <property type="entry name" value="PseudoU_synth_2"/>
    <property type="match status" value="1"/>
</dbReference>
<accession>A0AAE0ZAD8</accession>
<dbReference type="GO" id="GO:0009982">
    <property type="term" value="F:pseudouridine synthase activity"/>
    <property type="evidence" value="ECO:0007669"/>
    <property type="project" value="InterPro"/>
</dbReference>
<evidence type="ECO:0000256" key="3">
    <source>
        <dbReference type="SAM" id="MobiDB-lite"/>
    </source>
</evidence>
<feature type="region of interest" description="Disordered" evidence="3">
    <location>
        <begin position="1"/>
        <end position="26"/>
    </location>
</feature>
<evidence type="ECO:0000313" key="6">
    <source>
        <dbReference type="Proteomes" id="UP001283361"/>
    </source>
</evidence>
<feature type="active site" evidence="1">
    <location>
        <position position="230"/>
    </location>
</feature>
<name>A0AAE0ZAD8_9GAST</name>
<feature type="compositionally biased region" description="Basic residues" evidence="3">
    <location>
        <begin position="47"/>
        <end position="56"/>
    </location>
</feature>
<dbReference type="PANTHER" id="PTHR21600">
    <property type="entry name" value="MITOCHONDRIAL RNA PSEUDOURIDINE SYNTHASE"/>
    <property type="match status" value="1"/>
</dbReference>
<dbReference type="InterPro" id="IPR050188">
    <property type="entry name" value="RluA_PseudoU_synthase"/>
</dbReference>
<evidence type="ECO:0000256" key="1">
    <source>
        <dbReference type="PIRSR" id="PIRSR606225-1"/>
    </source>
</evidence>
<comment type="caution">
    <text evidence="5">The sequence shown here is derived from an EMBL/GenBank/DDBJ whole genome shotgun (WGS) entry which is preliminary data.</text>
</comment>
<dbReference type="Gene3D" id="3.30.2350.10">
    <property type="entry name" value="Pseudouridine synthase"/>
    <property type="match status" value="1"/>
</dbReference>
<dbReference type="InterPro" id="IPR006145">
    <property type="entry name" value="PsdUridine_synth_RsuA/RluA"/>
</dbReference>
<dbReference type="Proteomes" id="UP001283361">
    <property type="component" value="Unassembled WGS sequence"/>
</dbReference>
<feature type="region of interest" description="Disordered" evidence="3">
    <location>
        <begin position="38"/>
        <end position="73"/>
    </location>
</feature>
<feature type="region of interest" description="Disordered" evidence="3">
    <location>
        <begin position="533"/>
        <end position="555"/>
    </location>
</feature>
<evidence type="ECO:0000256" key="2">
    <source>
        <dbReference type="PROSITE-ProRule" id="PRU00182"/>
    </source>
</evidence>
<feature type="compositionally biased region" description="Polar residues" evidence="3">
    <location>
        <begin position="1"/>
        <end position="19"/>
    </location>
</feature>
<dbReference type="EMBL" id="JAWDGP010004277">
    <property type="protein sequence ID" value="KAK3765799.1"/>
    <property type="molecule type" value="Genomic_DNA"/>
</dbReference>
<feature type="region of interest" description="Disordered" evidence="3">
    <location>
        <begin position="427"/>
        <end position="467"/>
    </location>
</feature>
<proteinExistence type="predicted"/>
<sequence length="637" mass="72167">MHINRSSKPAEDSQTSMSDPTKEEKKISLAMDCSHAKNYDSSTLSKRAQKRLSRVQKFREHQKQKKAEQKKMESKDDAGYCLEDFHQSTYYFENGLRKVYPYTFTFATHAKGRWVGRTIKNVLEKEFGFDQPEDLLKAFNAGKIHVNNQQVGPDYTVRDCDLISHRVHRHENPVTSAQIEIIKDTEDLIVINKPSSIPCHPCGRYRFNSVVFILGKEMGFTNLRNIYRLDRLTSGVLMLAKTTEMTKILEDQVANRQVKKEYVCRVAGKFPEDLVIVEQPLRALSNKLRLQIVCPTGKASRTEFELISYNGKSSVVRCKPLTGRTHQIRVHLQYLGHPIINDAFYNNTAWGPGNGKGGNYEVPFEDVCATILKDHHANLWDGGENPLYFQKVKEMEKGNFVPEKTMADISGGQMASSALISDKSMSCVSSKDTTSNSHSTLELEDHENSTKSYLGQNSDIEPPNKKQKGDIIYNQMQSSNPLAGKNVLVTFSKNYQSEAFSIGEEISQLENNVTDIPGSNKDTATTRESQLTGAFDSHKNPCEETSGGNSQSQGQTLANLCPDSRPGFEMSQWTIDTSCDLCKKLPIEPRERDMVMFLHALKYKGPDWEYETNLPDWARADWSLEEDYIDLKSVNCR</sequence>
<dbReference type="SUPFAM" id="SSF55120">
    <property type="entry name" value="Pseudouridine synthase"/>
    <property type="match status" value="1"/>
</dbReference>
<feature type="compositionally biased region" description="Polar residues" evidence="3">
    <location>
        <begin position="450"/>
        <end position="459"/>
    </location>
</feature>
<dbReference type="GO" id="GO:0000455">
    <property type="term" value="P:enzyme-directed rRNA pseudouridine synthesis"/>
    <property type="evidence" value="ECO:0007669"/>
    <property type="project" value="TreeGrafter"/>
</dbReference>
<feature type="compositionally biased region" description="Polar residues" evidence="3">
    <location>
        <begin position="427"/>
        <end position="440"/>
    </location>
</feature>
<dbReference type="InterPro" id="IPR020103">
    <property type="entry name" value="PsdUridine_synth_cat_dom_sf"/>
</dbReference>
<dbReference type="InterPro" id="IPR006225">
    <property type="entry name" value="PsdUridine_synth_RluC/D"/>
</dbReference>
<protein>
    <recommendedName>
        <fullName evidence="4">Pseudouridine synthase RsuA/RluA-like domain-containing protein</fullName>
    </recommendedName>
</protein>
<dbReference type="PROSITE" id="PS01129">
    <property type="entry name" value="PSI_RLU"/>
    <property type="match status" value="1"/>
</dbReference>